<evidence type="ECO:0000256" key="7">
    <source>
        <dbReference type="SAM" id="MobiDB-lite"/>
    </source>
</evidence>
<keyword evidence="2" id="KW-0677">Repeat</keyword>
<dbReference type="InterPro" id="IPR001005">
    <property type="entry name" value="SANT/Myb"/>
</dbReference>
<feature type="domain" description="HTH myb-type" evidence="9">
    <location>
        <begin position="135"/>
        <end position="185"/>
    </location>
</feature>
<feature type="domain" description="Myb-like" evidence="8">
    <location>
        <begin position="78"/>
        <end position="130"/>
    </location>
</feature>
<dbReference type="CDD" id="cd00167">
    <property type="entry name" value="SANT"/>
    <property type="match status" value="2"/>
</dbReference>
<feature type="domain" description="HTH myb-type" evidence="9">
    <location>
        <begin position="80"/>
        <end position="134"/>
    </location>
</feature>
<evidence type="ECO:0000256" key="5">
    <source>
        <dbReference type="ARBA" id="ARBA00023163"/>
    </source>
</evidence>
<sequence>MSSASSGDDGDHKAGILRVMSSASSGDDGDYKTQKRNRSSSSSEDDDGRRLKYRSILSADQETDEGDNTGEEGGGGGEGSLKKGPWTAAEDEILVAHVKKYGEGNWNAVQKCTGLARCGKSCRLRWANHLRPDLRKGAITPEEERRILELHLRIGNKWAQMAALLPGRTDNEIKNFWNTRLKKRNRAKLPIYPADISSGCPLNGNQENADMLTKEASQRDETEDSKVPEVEFKDYKLNTDIFPPCFDKLIGSLVEQDSDLSHNTMFMCPSKRPWKSDMMYHNSYGCRSSPAAPAVFDQFGKYSMLPSPCDPNLYTNNQFHGYDPNLVTPKMSSFEPIHRSIKLEPPSHQYSHPGDIGWVDITPSPIEPDQSVPISPEISRFLPYNHPIVREQFSQSVYEAARSIDGPNSAETTQDHDINHDAFNQIPAYFSSENDNENQLDFAHPFDVLDYTGHREYKQ</sequence>
<protein>
    <submittedName>
        <fullName evidence="10">MYB family transcription factor</fullName>
    </submittedName>
</protein>
<dbReference type="AlphaFoldDB" id="A0A896WDW1"/>
<dbReference type="PROSITE" id="PS50090">
    <property type="entry name" value="MYB_LIKE"/>
    <property type="match status" value="2"/>
</dbReference>
<dbReference type="SUPFAM" id="SSF46689">
    <property type="entry name" value="Homeodomain-like"/>
    <property type="match status" value="1"/>
</dbReference>
<dbReference type="GO" id="GO:0003677">
    <property type="term" value="F:DNA binding"/>
    <property type="evidence" value="ECO:0007669"/>
    <property type="project" value="UniProtKB-KW"/>
</dbReference>
<dbReference type="Gene3D" id="1.10.10.60">
    <property type="entry name" value="Homeodomain-like"/>
    <property type="match status" value="2"/>
</dbReference>
<gene>
    <name evidence="10" type="primary">EVM0021650.1</name>
</gene>
<dbReference type="EMBL" id="MW302552">
    <property type="protein sequence ID" value="QSD99706.1"/>
    <property type="molecule type" value="Genomic_DNA"/>
</dbReference>
<evidence type="ECO:0000256" key="6">
    <source>
        <dbReference type="ARBA" id="ARBA00023242"/>
    </source>
</evidence>
<evidence type="ECO:0000256" key="1">
    <source>
        <dbReference type="ARBA" id="ARBA00004123"/>
    </source>
</evidence>
<dbReference type="GO" id="GO:0005634">
    <property type="term" value="C:nucleus"/>
    <property type="evidence" value="ECO:0007669"/>
    <property type="project" value="UniProtKB-SubCell"/>
</dbReference>
<reference evidence="10" key="1">
    <citation type="journal article" name="Plants (Basel)">
        <title>NAC and MYB Families and Lignin Biosynthesis-Related Members Identification and Expression Analysis in Melilotus albus.</title>
        <authorList>
            <person name="Chen L."/>
            <person name="Wu F."/>
            <person name="Zhang J."/>
        </authorList>
    </citation>
    <scope>NUCLEOTIDE SEQUENCE</scope>
</reference>
<proteinExistence type="predicted"/>
<feature type="domain" description="Myb-like" evidence="8">
    <location>
        <begin position="131"/>
        <end position="181"/>
    </location>
</feature>
<feature type="region of interest" description="Disordered" evidence="7">
    <location>
        <begin position="1"/>
        <end position="84"/>
    </location>
</feature>
<dbReference type="PANTHER" id="PTHR47995">
    <property type="entry name" value="TRANSCRIPTION FACTOR MYB33-RELATED"/>
    <property type="match status" value="1"/>
</dbReference>
<organism evidence="10">
    <name type="scientific">Melilotus albus</name>
    <name type="common">White sweet clover</name>
    <name type="synonym">Melilotus officinalis subsp. albus</name>
    <dbReference type="NCBI Taxonomy" id="47082"/>
    <lineage>
        <taxon>Eukaryota</taxon>
        <taxon>Viridiplantae</taxon>
        <taxon>Streptophyta</taxon>
        <taxon>Embryophyta</taxon>
        <taxon>Tracheophyta</taxon>
        <taxon>Spermatophyta</taxon>
        <taxon>Magnoliopsida</taxon>
        <taxon>eudicotyledons</taxon>
        <taxon>Gunneridae</taxon>
        <taxon>Pentapetalae</taxon>
        <taxon>rosids</taxon>
        <taxon>fabids</taxon>
        <taxon>Fabales</taxon>
        <taxon>Fabaceae</taxon>
        <taxon>Papilionoideae</taxon>
        <taxon>50 kb inversion clade</taxon>
        <taxon>NPAAA clade</taxon>
        <taxon>Hologalegina</taxon>
        <taxon>IRL clade</taxon>
        <taxon>Trifolieae</taxon>
        <taxon>Melilotus</taxon>
    </lineage>
</organism>
<evidence type="ECO:0000313" key="10">
    <source>
        <dbReference type="EMBL" id="QSD99706.1"/>
    </source>
</evidence>
<evidence type="ECO:0000259" key="8">
    <source>
        <dbReference type="PROSITE" id="PS50090"/>
    </source>
</evidence>
<keyword evidence="6" id="KW-0539">Nucleus</keyword>
<dbReference type="InterPro" id="IPR009057">
    <property type="entry name" value="Homeodomain-like_sf"/>
</dbReference>
<evidence type="ECO:0000256" key="4">
    <source>
        <dbReference type="ARBA" id="ARBA00023125"/>
    </source>
</evidence>
<dbReference type="PANTHER" id="PTHR47995:SF18">
    <property type="entry name" value="TRANSCRIPTION FACTOR MYB65"/>
    <property type="match status" value="1"/>
</dbReference>
<dbReference type="PROSITE" id="PS51294">
    <property type="entry name" value="HTH_MYB"/>
    <property type="match status" value="2"/>
</dbReference>
<keyword evidence="3" id="KW-0805">Transcription regulation</keyword>
<evidence type="ECO:0000256" key="3">
    <source>
        <dbReference type="ARBA" id="ARBA00023015"/>
    </source>
</evidence>
<dbReference type="FunFam" id="1.10.10.60:FF:000001">
    <property type="entry name" value="MYB-related transcription factor"/>
    <property type="match status" value="1"/>
</dbReference>
<feature type="compositionally biased region" description="Acidic residues" evidence="7">
    <location>
        <begin position="61"/>
        <end position="70"/>
    </location>
</feature>
<comment type="subcellular location">
    <subcellularLocation>
        <location evidence="1">Nucleus</location>
    </subcellularLocation>
</comment>
<dbReference type="InterPro" id="IPR017930">
    <property type="entry name" value="Myb_dom"/>
</dbReference>
<accession>A0A896WDW1</accession>
<keyword evidence="4" id="KW-0238">DNA-binding</keyword>
<evidence type="ECO:0000259" key="9">
    <source>
        <dbReference type="PROSITE" id="PS51294"/>
    </source>
</evidence>
<name>A0A896WDW1_MELAB</name>
<evidence type="ECO:0000256" key="2">
    <source>
        <dbReference type="ARBA" id="ARBA00022737"/>
    </source>
</evidence>
<dbReference type="Pfam" id="PF00249">
    <property type="entry name" value="Myb_DNA-binding"/>
    <property type="match status" value="2"/>
</dbReference>
<keyword evidence="5" id="KW-0804">Transcription</keyword>
<dbReference type="SMART" id="SM00717">
    <property type="entry name" value="SANT"/>
    <property type="match status" value="2"/>
</dbReference>